<protein>
    <submittedName>
        <fullName evidence="2">Uncharacterized protein</fullName>
    </submittedName>
</protein>
<sequence>MEDEPDFQALQLTELPYSFKGPLPLTETDETRIPTEAESFDDPLSEGQSTPALTLKIGRDLIQKLLLKPDEVRFYGYTIHLCEPALAAKCGTSLILRRGSRDFSLMAWLVESEHITKLTVANLMSFMEASGIRMPKNTTKTQRIKRILAMDSIQRECSQAKIDEVLKMLEKQEERRRKKEEEKATEPADEGEIQWDELEEDAATNACRQLLGGQMDDEEDEDDQEEPADPIATPPAVCSEASRASRALVSSSASLPADLTAKLPLPPGTTMYMVVHQDRSSCAASFNPDLETGKHDARKKTLKSIVAQKRNRDQAYFIVWSWLQNASLRTRPGKRKRDE</sequence>
<accession>A0A1Q9BWT0</accession>
<dbReference type="EMBL" id="LSRX01002741">
    <property type="protein sequence ID" value="OLP75157.1"/>
    <property type="molecule type" value="Genomic_DNA"/>
</dbReference>
<reference evidence="2 3" key="1">
    <citation type="submission" date="2016-02" db="EMBL/GenBank/DDBJ databases">
        <title>Genome analysis of coral dinoflagellate symbionts highlights evolutionary adaptations to a symbiotic lifestyle.</title>
        <authorList>
            <person name="Aranda M."/>
            <person name="Li Y."/>
            <person name="Liew Y.J."/>
            <person name="Baumgarten S."/>
            <person name="Simakov O."/>
            <person name="Wilson M."/>
            <person name="Piel J."/>
            <person name="Ashoor H."/>
            <person name="Bougouffa S."/>
            <person name="Bajic V.B."/>
            <person name="Ryu T."/>
            <person name="Ravasi T."/>
            <person name="Bayer T."/>
            <person name="Micklem G."/>
            <person name="Kim H."/>
            <person name="Bhak J."/>
            <person name="Lajeunesse T.C."/>
            <person name="Voolstra C.R."/>
        </authorList>
    </citation>
    <scope>NUCLEOTIDE SEQUENCE [LARGE SCALE GENOMIC DNA]</scope>
    <source>
        <strain evidence="2 3">CCMP2467</strain>
    </source>
</reference>
<proteinExistence type="predicted"/>
<feature type="compositionally biased region" description="Acidic residues" evidence="1">
    <location>
        <begin position="216"/>
        <end position="228"/>
    </location>
</feature>
<feature type="compositionally biased region" description="Basic and acidic residues" evidence="1">
    <location>
        <begin position="175"/>
        <end position="186"/>
    </location>
</feature>
<keyword evidence="3" id="KW-1185">Reference proteome</keyword>
<organism evidence="2 3">
    <name type="scientific">Symbiodinium microadriaticum</name>
    <name type="common">Dinoflagellate</name>
    <name type="synonym">Zooxanthella microadriatica</name>
    <dbReference type="NCBI Taxonomy" id="2951"/>
    <lineage>
        <taxon>Eukaryota</taxon>
        <taxon>Sar</taxon>
        <taxon>Alveolata</taxon>
        <taxon>Dinophyceae</taxon>
        <taxon>Suessiales</taxon>
        <taxon>Symbiodiniaceae</taxon>
        <taxon>Symbiodinium</taxon>
    </lineage>
</organism>
<comment type="caution">
    <text evidence="2">The sequence shown here is derived from an EMBL/GenBank/DDBJ whole genome shotgun (WGS) entry which is preliminary data.</text>
</comment>
<feature type="region of interest" description="Disordered" evidence="1">
    <location>
        <begin position="175"/>
        <end position="194"/>
    </location>
</feature>
<evidence type="ECO:0000256" key="1">
    <source>
        <dbReference type="SAM" id="MobiDB-lite"/>
    </source>
</evidence>
<dbReference type="Proteomes" id="UP000186817">
    <property type="component" value="Unassembled WGS sequence"/>
</dbReference>
<feature type="region of interest" description="Disordered" evidence="1">
    <location>
        <begin position="216"/>
        <end position="237"/>
    </location>
</feature>
<name>A0A1Q9BWT0_SYMMI</name>
<evidence type="ECO:0000313" key="2">
    <source>
        <dbReference type="EMBL" id="OLP75157.1"/>
    </source>
</evidence>
<dbReference type="AlphaFoldDB" id="A0A1Q9BWT0"/>
<gene>
    <name evidence="2" type="ORF">AK812_SmicGene45093</name>
</gene>
<evidence type="ECO:0000313" key="3">
    <source>
        <dbReference type="Proteomes" id="UP000186817"/>
    </source>
</evidence>
<dbReference type="OrthoDB" id="467031at2759"/>